<evidence type="ECO:0000313" key="5">
    <source>
        <dbReference type="Proteomes" id="UP000050996"/>
    </source>
</evidence>
<keyword evidence="2" id="KW-0472">Membrane</keyword>
<dbReference type="Gene3D" id="3.40.50.720">
    <property type="entry name" value="NAD(P)-binding Rossmann-like Domain"/>
    <property type="match status" value="1"/>
</dbReference>
<dbReference type="PATRIC" id="fig|1637975.4.peg.4458"/>
<gene>
    <name evidence="4" type="ORF">AN957_22335</name>
</gene>
<dbReference type="InterPro" id="IPR003148">
    <property type="entry name" value="RCK_N"/>
</dbReference>
<dbReference type="PANTHER" id="PTHR43833:SF9">
    <property type="entry name" value="POTASSIUM CHANNEL PROTEIN YUGO-RELATED"/>
    <property type="match status" value="1"/>
</dbReference>
<dbReference type="RefSeq" id="WP_053477839.1">
    <property type="nucleotide sequence ID" value="NZ_LJIX01000006.1"/>
</dbReference>
<dbReference type="GO" id="GO:0005886">
    <property type="term" value="C:plasma membrane"/>
    <property type="evidence" value="ECO:0007669"/>
    <property type="project" value="UniProtKB-SubCell"/>
</dbReference>
<dbReference type="EMBL" id="LJIX01000006">
    <property type="protein sequence ID" value="KQL21034.1"/>
    <property type="molecule type" value="Genomic_DNA"/>
</dbReference>
<comment type="caution">
    <text evidence="4">The sequence shown here is derived from an EMBL/GenBank/DDBJ whole genome shotgun (WGS) entry which is preliminary data.</text>
</comment>
<dbReference type="AlphaFoldDB" id="A0A0Q3VJF5"/>
<dbReference type="InterPro" id="IPR036291">
    <property type="entry name" value="NAD(P)-bd_dom_sf"/>
</dbReference>
<evidence type="ECO:0000256" key="1">
    <source>
        <dbReference type="ARBA" id="ARBA00004651"/>
    </source>
</evidence>
<dbReference type="PRINTS" id="PR00169">
    <property type="entry name" value="KCHANNEL"/>
</dbReference>
<feature type="transmembrane region" description="Helical" evidence="2">
    <location>
        <begin position="12"/>
        <end position="35"/>
    </location>
</feature>
<dbReference type="InterPro" id="IPR013099">
    <property type="entry name" value="K_chnl_dom"/>
</dbReference>
<keyword evidence="2" id="KW-1133">Transmembrane helix</keyword>
<name>A0A0Q3VJF5_9BACI</name>
<dbReference type="GO" id="GO:0006813">
    <property type="term" value="P:potassium ion transport"/>
    <property type="evidence" value="ECO:0007669"/>
    <property type="project" value="InterPro"/>
</dbReference>
<accession>A0A0Q3VJF5</accession>
<dbReference type="Pfam" id="PF02254">
    <property type="entry name" value="TrkA_N"/>
    <property type="match status" value="1"/>
</dbReference>
<feature type="transmembrane region" description="Helical" evidence="2">
    <location>
        <begin position="76"/>
        <end position="97"/>
    </location>
</feature>
<dbReference type="SUPFAM" id="SSF81324">
    <property type="entry name" value="Voltage-gated potassium channels"/>
    <property type="match status" value="1"/>
</dbReference>
<dbReference type="Pfam" id="PF07885">
    <property type="entry name" value="Ion_trans_2"/>
    <property type="match status" value="1"/>
</dbReference>
<keyword evidence="5" id="KW-1185">Reference proteome</keyword>
<evidence type="ECO:0000313" key="4">
    <source>
        <dbReference type="EMBL" id="KQL21034.1"/>
    </source>
</evidence>
<dbReference type="SUPFAM" id="SSF51735">
    <property type="entry name" value="NAD(P)-binding Rossmann-fold domains"/>
    <property type="match status" value="1"/>
</dbReference>
<dbReference type="Gene3D" id="1.10.287.70">
    <property type="match status" value="1"/>
</dbReference>
<feature type="transmembrane region" description="Helical" evidence="2">
    <location>
        <begin position="47"/>
        <end position="64"/>
    </location>
</feature>
<protein>
    <submittedName>
        <fullName evidence="4">Ion transporter</fullName>
    </submittedName>
</protein>
<comment type="subcellular location">
    <subcellularLocation>
        <location evidence="1">Cell membrane</location>
        <topology evidence="1">Multi-pass membrane protein</topology>
    </subcellularLocation>
</comment>
<organism evidence="4 5">
    <name type="scientific">Cytobacillus solani</name>
    <dbReference type="NCBI Taxonomy" id="1637975"/>
    <lineage>
        <taxon>Bacteria</taxon>
        <taxon>Bacillati</taxon>
        <taxon>Bacillota</taxon>
        <taxon>Bacilli</taxon>
        <taxon>Bacillales</taxon>
        <taxon>Bacillaceae</taxon>
        <taxon>Cytobacillus</taxon>
    </lineage>
</organism>
<reference evidence="4 5" key="1">
    <citation type="submission" date="2015-09" db="EMBL/GenBank/DDBJ databases">
        <title>Genome sequencing project for genomic taxonomy and phylogenomics of Bacillus-like bacteria.</title>
        <authorList>
            <person name="Liu B."/>
            <person name="Wang J."/>
            <person name="Zhu Y."/>
            <person name="Liu G."/>
            <person name="Chen Q."/>
            <person name="Chen Z."/>
            <person name="Lan J."/>
            <person name="Che J."/>
            <person name="Ge C."/>
            <person name="Shi H."/>
            <person name="Pan Z."/>
            <person name="Liu X."/>
        </authorList>
    </citation>
    <scope>NUCLEOTIDE SEQUENCE [LARGE SCALE GENOMIC DNA]</scope>
    <source>
        <strain evidence="4 5">FJAT-18043</strain>
    </source>
</reference>
<evidence type="ECO:0000256" key="2">
    <source>
        <dbReference type="SAM" id="Phobius"/>
    </source>
</evidence>
<evidence type="ECO:0000259" key="3">
    <source>
        <dbReference type="PROSITE" id="PS51201"/>
    </source>
</evidence>
<dbReference type="PANTHER" id="PTHR43833">
    <property type="entry name" value="POTASSIUM CHANNEL PROTEIN 2-RELATED-RELATED"/>
    <property type="match status" value="1"/>
</dbReference>
<sequence>MSYNFFNTFVRLPLFLRVLIIALIVIISFGSFVHLLEPEQFPTIFEGVWWAIITASTVGYGDFVPKSVPGRLAGMALILTGAGFLATYFASLATAAVTKQNEFLEGKADFKGKDHIIVIGWNERTRGILRTLCTNNKNISIALIDESLDKNPLPTMNVHFIQGRSNLDEVLIKANIFDAVKVIITADPNKGELHADMGSILTLLAVKGLNPKIQCIVEILTSEQVANAKRAGADEIVQTNILTSYVMINSISSQQLVTSFLDLLNQLDKRNLTFKPAVPEVVNMNFMDLSHLLMKEGILLLGIKRGEETLLNPPHPFTIIHQDQLIVIMNDN</sequence>
<proteinExistence type="predicted"/>
<feature type="domain" description="RCK N-terminal" evidence="3">
    <location>
        <begin position="113"/>
        <end position="238"/>
    </location>
</feature>
<dbReference type="PROSITE" id="PS51201">
    <property type="entry name" value="RCK_N"/>
    <property type="match status" value="1"/>
</dbReference>
<dbReference type="STRING" id="1637975.AN957_22335"/>
<dbReference type="InterPro" id="IPR050721">
    <property type="entry name" value="Trk_Ktr_HKT_K-transport"/>
</dbReference>
<dbReference type="Proteomes" id="UP000050996">
    <property type="component" value="Unassembled WGS sequence"/>
</dbReference>
<keyword evidence="2" id="KW-0812">Transmembrane</keyword>